<dbReference type="Pfam" id="PF13416">
    <property type="entry name" value="SBP_bac_8"/>
    <property type="match status" value="1"/>
</dbReference>
<dbReference type="InterPro" id="IPR050490">
    <property type="entry name" value="Bact_solute-bd_prot1"/>
</dbReference>
<keyword evidence="1" id="KW-0732">Signal</keyword>
<organism evidence="2">
    <name type="scientific">Paenibacillus sp. BIHB 4019</name>
    <dbReference type="NCBI Taxonomy" id="1870819"/>
    <lineage>
        <taxon>Bacteria</taxon>
        <taxon>Bacillati</taxon>
        <taxon>Bacillota</taxon>
        <taxon>Bacilli</taxon>
        <taxon>Bacillales</taxon>
        <taxon>Paenibacillaceae</taxon>
        <taxon>Paenibacillus</taxon>
    </lineage>
</organism>
<dbReference type="EMBL" id="CP016808">
    <property type="protein sequence ID" value="ANY70159.1"/>
    <property type="molecule type" value="Genomic_DNA"/>
</dbReference>
<protein>
    <submittedName>
        <fullName evidence="2">ABC transporter substrate-binding protein</fullName>
    </submittedName>
</protein>
<dbReference type="PANTHER" id="PTHR43649:SF12">
    <property type="entry name" value="DIACETYLCHITOBIOSE BINDING PROTEIN DASA"/>
    <property type="match status" value="1"/>
</dbReference>
<proteinExistence type="predicted"/>
<evidence type="ECO:0000256" key="1">
    <source>
        <dbReference type="SAM" id="SignalP"/>
    </source>
</evidence>
<dbReference type="Gene3D" id="3.40.190.10">
    <property type="entry name" value="Periplasmic binding protein-like II"/>
    <property type="match status" value="1"/>
</dbReference>
<feature type="chain" id="PRO_5038989781" evidence="1">
    <location>
        <begin position="25"/>
        <end position="454"/>
    </location>
</feature>
<dbReference type="SUPFAM" id="SSF53850">
    <property type="entry name" value="Periplasmic binding protein-like II"/>
    <property type="match status" value="1"/>
</dbReference>
<evidence type="ECO:0000313" key="2">
    <source>
        <dbReference type="EMBL" id="ANY70159.1"/>
    </source>
</evidence>
<dbReference type="InterPro" id="IPR006059">
    <property type="entry name" value="SBP"/>
</dbReference>
<dbReference type="PROSITE" id="PS51257">
    <property type="entry name" value="PROKAR_LIPOPROTEIN"/>
    <property type="match status" value="1"/>
</dbReference>
<feature type="signal peptide" evidence="1">
    <location>
        <begin position="1"/>
        <end position="24"/>
    </location>
</feature>
<dbReference type="AlphaFoldDB" id="A0A1B2DR22"/>
<dbReference type="RefSeq" id="WP_099521090.1">
    <property type="nucleotide sequence ID" value="NZ_CP016808.1"/>
</dbReference>
<name>A0A1B2DR22_9BACL</name>
<dbReference type="CDD" id="cd13585">
    <property type="entry name" value="PBP2_TMBP_like"/>
    <property type="match status" value="1"/>
</dbReference>
<dbReference type="PANTHER" id="PTHR43649">
    <property type="entry name" value="ARABINOSE-BINDING PROTEIN-RELATED"/>
    <property type="match status" value="1"/>
</dbReference>
<gene>
    <name evidence="2" type="ORF">BBD42_29390</name>
</gene>
<accession>A0A1B2DR22</accession>
<reference evidence="2" key="1">
    <citation type="submission" date="2016-08" db="EMBL/GenBank/DDBJ databases">
        <title>Complete Genome Seqeunce of Paenibacillus sp. BIHB 4019 from tea rhizoplane.</title>
        <authorList>
            <person name="Thakur R."/>
            <person name="Swarnkar M.K."/>
            <person name="Gulati A."/>
        </authorList>
    </citation>
    <scope>NUCLEOTIDE SEQUENCE [LARGE SCALE GENOMIC DNA]</scope>
    <source>
        <strain evidence="2">BIHB4019</strain>
    </source>
</reference>
<sequence>MKTKSKWKLSVGTTLLATSILVTGCGGGNAGGQTNTANPASAGGNSSAPAEEAVTITYSQWGTAEELQRTQELLNKFMTANPSITVKLEGKDWGSYWDGLTANAAGGTLPDVFKTSYAYVEKYAELGIFKELDGLLEGNKFDLNNVDPSLLGLHKYQGKQVSLPIDANVIVWYYNKALFSDEKTNPLKAPVPSLEPTWDEITDIATKLTFDKNGKNAGEAGFDGKNIVQWGLSISPGSTMDWFLEPELWSNGGKLVNDDGTLALDTPESIEVLQYFIDLTKNKKINTTPAQIEGLGGQVNLAITTGKVAMNPGGSWNTANYKEAGIDYGISYLPKFKTNQTVVQPAGMAISANTKHEAAAYKLLAWLAGPEGQTELAKQGYSIPANKAASDAYIETMGEANKIFLDAQQYGIVSPFTAKKTDLVWTYGEQSLKLPLAGEGDLMAAIKELTSKVN</sequence>